<reference evidence="2" key="2">
    <citation type="submission" date="2023-05" db="EMBL/GenBank/DDBJ databases">
        <authorList>
            <consortium name="Lawrence Berkeley National Laboratory"/>
            <person name="Steindorff A."/>
            <person name="Hensen N."/>
            <person name="Bonometti L."/>
            <person name="Westerberg I."/>
            <person name="Brannstrom I.O."/>
            <person name="Guillou S."/>
            <person name="Cros-Aarteil S."/>
            <person name="Calhoun S."/>
            <person name="Haridas S."/>
            <person name="Kuo A."/>
            <person name="Mondo S."/>
            <person name="Pangilinan J."/>
            <person name="Riley R."/>
            <person name="Labutti K."/>
            <person name="Andreopoulos B."/>
            <person name="Lipzen A."/>
            <person name="Chen C."/>
            <person name="Yanf M."/>
            <person name="Daum C."/>
            <person name="Ng V."/>
            <person name="Clum A."/>
            <person name="Ohm R."/>
            <person name="Martin F."/>
            <person name="Silar P."/>
            <person name="Natvig D."/>
            <person name="Lalanne C."/>
            <person name="Gautier V."/>
            <person name="Ament-Velasquez S.L."/>
            <person name="Kruys A."/>
            <person name="Hutchinson M.I."/>
            <person name="Powell A.J."/>
            <person name="Barry K."/>
            <person name="Miller A.N."/>
            <person name="Grigoriev I.V."/>
            <person name="Debuchy R."/>
            <person name="Gladieux P."/>
            <person name="Thoren M.H."/>
            <person name="Johannesson H."/>
        </authorList>
    </citation>
    <scope>NUCLEOTIDE SEQUENCE</scope>
    <source>
        <strain evidence="2">CBS 757.83</strain>
    </source>
</reference>
<feature type="compositionally biased region" description="Gly residues" evidence="1">
    <location>
        <begin position="306"/>
        <end position="315"/>
    </location>
</feature>
<proteinExistence type="predicted"/>
<feature type="region of interest" description="Disordered" evidence="1">
    <location>
        <begin position="1"/>
        <end position="88"/>
    </location>
</feature>
<dbReference type="AlphaFoldDB" id="A0AAN6Q8Z2"/>
<feature type="compositionally biased region" description="Low complexity" evidence="1">
    <location>
        <begin position="335"/>
        <end position="344"/>
    </location>
</feature>
<feature type="region of interest" description="Disordered" evidence="1">
    <location>
        <begin position="163"/>
        <end position="385"/>
    </location>
</feature>
<evidence type="ECO:0000313" key="2">
    <source>
        <dbReference type="EMBL" id="KAK4105842.1"/>
    </source>
</evidence>
<evidence type="ECO:0000256" key="1">
    <source>
        <dbReference type="SAM" id="MobiDB-lite"/>
    </source>
</evidence>
<feature type="compositionally biased region" description="Gly residues" evidence="1">
    <location>
        <begin position="345"/>
        <end position="356"/>
    </location>
</feature>
<sequence length="402" mass="42896">MELSSSASPQSPAPLALSELMAQITPRSDTTHPSDRPASIKQTSRPDAENEPTQSLVPDEPQTPSAQLPSQETSPPLSTEDEAPPTDWLATRQQLLPRRNQGKKADWIRGWSAAVSSHGDAAYCGCSEPMESCSISSDSRGRKGKTSAQFADSVRAAIQTVVHPSSHNSHKKAAVTTTTITAPSSPGPPPLCPHCSRPSSNPPPSTSPTSTSSGSSTSTSNNRFSKNFTKRIISGLLMRVRRPSRSQSAPKRDAGDVRNMPWPDDHHPRWPRTAPGQKTFLARPASQPLSAPVSTPVEKLRSFSRGDGGVRGGSPGDRVLSWFGREALLGRGRGDNNNRNVNDGRSGGARRVGGSGSSSTSSDLDGIIDSGRHHRRPGLSRSMSRLQRAAALLQRAANRPKD</sequence>
<organism evidence="2 3">
    <name type="scientific">Parathielavia hyrcaniae</name>
    <dbReference type="NCBI Taxonomy" id="113614"/>
    <lineage>
        <taxon>Eukaryota</taxon>
        <taxon>Fungi</taxon>
        <taxon>Dikarya</taxon>
        <taxon>Ascomycota</taxon>
        <taxon>Pezizomycotina</taxon>
        <taxon>Sordariomycetes</taxon>
        <taxon>Sordariomycetidae</taxon>
        <taxon>Sordariales</taxon>
        <taxon>Chaetomiaceae</taxon>
        <taxon>Parathielavia</taxon>
    </lineage>
</organism>
<name>A0AAN6Q8Z2_9PEZI</name>
<comment type="caution">
    <text evidence="2">The sequence shown here is derived from an EMBL/GenBank/DDBJ whole genome shotgun (WGS) entry which is preliminary data.</text>
</comment>
<reference evidence="2" key="1">
    <citation type="journal article" date="2023" name="Mol. Phylogenet. Evol.">
        <title>Genome-scale phylogeny and comparative genomics of the fungal order Sordariales.</title>
        <authorList>
            <person name="Hensen N."/>
            <person name="Bonometti L."/>
            <person name="Westerberg I."/>
            <person name="Brannstrom I.O."/>
            <person name="Guillou S."/>
            <person name="Cros-Aarteil S."/>
            <person name="Calhoun S."/>
            <person name="Haridas S."/>
            <person name="Kuo A."/>
            <person name="Mondo S."/>
            <person name="Pangilinan J."/>
            <person name="Riley R."/>
            <person name="LaButti K."/>
            <person name="Andreopoulos B."/>
            <person name="Lipzen A."/>
            <person name="Chen C."/>
            <person name="Yan M."/>
            <person name="Daum C."/>
            <person name="Ng V."/>
            <person name="Clum A."/>
            <person name="Steindorff A."/>
            <person name="Ohm R.A."/>
            <person name="Martin F."/>
            <person name="Silar P."/>
            <person name="Natvig D.O."/>
            <person name="Lalanne C."/>
            <person name="Gautier V."/>
            <person name="Ament-Velasquez S.L."/>
            <person name="Kruys A."/>
            <person name="Hutchinson M.I."/>
            <person name="Powell A.J."/>
            <person name="Barry K."/>
            <person name="Miller A.N."/>
            <person name="Grigoriev I.V."/>
            <person name="Debuchy R."/>
            <person name="Gladieux P."/>
            <person name="Hiltunen Thoren M."/>
            <person name="Johannesson H."/>
        </authorList>
    </citation>
    <scope>NUCLEOTIDE SEQUENCE</scope>
    <source>
        <strain evidence="2">CBS 757.83</strain>
    </source>
</reference>
<keyword evidence="3" id="KW-1185">Reference proteome</keyword>
<feature type="compositionally biased region" description="Low complexity" evidence="1">
    <location>
        <begin position="207"/>
        <end position="222"/>
    </location>
</feature>
<dbReference type="Proteomes" id="UP001305647">
    <property type="component" value="Unassembled WGS sequence"/>
</dbReference>
<feature type="compositionally biased region" description="Low complexity" evidence="1">
    <location>
        <begin position="1"/>
        <end position="18"/>
    </location>
</feature>
<accession>A0AAN6Q8Z2</accession>
<feature type="compositionally biased region" description="Polar residues" evidence="1">
    <location>
        <begin position="40"/>
        <end position="77"/>
    </location>
</feature>
<evidence type="ECO:0000313" key="3">
    <source>
        <dbReference type="Proteomes" id="UP001305647"/>
    </source>
</evidence>
<dbReference type="EMBL" id="MU863625">
    <property type="protein sequence ID" value="KAK4105842.1"/>
    <property type="molecule type" value="Genomic_DNA"/>
</dbReference>
<feature type="region of interest" description="Disordered" evidence="1">
    <location>
        <begin position="129"/>
        <end position="149"/>
    </location>
</feature>
<gene>
    <name evidence="2" type="ORF">N658DRAFT_135486</name>
</gene>
<feature type="compositionally biased region" description="Low complexity" evidence="1">
    <location>
        <begin position="357"/>
        <end position="369"/>
    </location>
</feature>
<protein>
    <submittedName>
        <fullName evidence="2">Uncharacterized protein</fullName>
    </submittedName>
</protein>